<evidence type="ECO:0000256" key="1">
    <source>
        <dbReference type="ARBA" id="ARBA00005641"/>
    </source>
</evidence>
<dbReference type="InterPro" id="IPR052066">
    <property type="entry name" value="Glycosphingolipid_Hydrolases"/>
</dbReference>
<evidence type="ECO:0000259" key="5">
    <source>
        <dbReference type="Pfam" id="PF18564"/>
    </source>
</evidence>
<name>F4RES4_MELLP</name>
<dbReference type="SUPFAM" id="SSF51445">
    <property type="entry name" value="(Trans)glycosidases"/>
    <property type="match status" value="1"/>
</dbReference>
<gene>
    <name evidence="6" type="ORF">MELLADRAFT_104463</name>
</gene>
<keyword evidence="3" id="KW-0326">Glycosidase</keyword>
<dbReference type="PANTHER" id="PTHR31308:SF5">
    <property type="entry name" value="ERGOSTERYL-BETA-GLUCOSIDASE"/>
    <property type="match status" value="1"/>
</dbReference>
<dbReference type="EMBL" id="GL883098">
    <property type="protein sequence ID" value="EGG09150.1"/>
    <property type="molecule type" value="Genomic_DNA"/>
</dbReference>
<protein>
    <submittedName>
        <fullName evidence="6">Family 5 glycoside hydrolase</fullName>
    </submittedName>
</protein>
<evidence type="ECO:0000313" key="6">
    <source>
        <dbReference type="EMBL" id="EGG09150.1"/>
    </source>
</evidence>
<sequence length="328" mass="38412">MTGKTYDFYHQAFFPTVKKFSDCIQRKLPNVNIMVGPIPNEFYPGRKLEERPKNLVLPHFYDLFSLVHKSFGNVTLDVQAMCLRRPIWEWIYFGQSGAKRNYTNQIKQIIKSAEKNIGNVPCLIGEIGMCKDINQGEAFKTEYNLVSFALWNYSPYNTDIHGDGWNRESFSFISSSSPKDSSGNHEPRLLKWILRPYARRMAGLPIFTQFDYETRSFEFKCQNHHSVKPTINQTEVFLPNDLYKEKFTQIEIGDGTHSWKSDFQCLIWTLENEKEDENHWIKIHSRDQDKKHKMNQKEGYNQLMYTVPSILIGLIGVWSAVSRKIKLT</sequence>
<reference evidence="7" key="1">
    <citation type="journal article" date="2011" name="Proc. Natl. Acad. Sci. U.S.A.">
        <title>Obligate biotrophy features unraveled by the genomic analysis of rust fungi.</title>
        <authorList>
            <person name="Duplessis S."/>
            <person name="Cuomo C.A."/>
            <person name="Lin Y.-C."/>
            <person name="Aerts A."/>
            <person name="Tisserant E."/>
            <person name="Veneault-Fourrey C."/>
            <person name="Joly D.L."/>
            <person name="Hacquard S."/>
            <person name="Amselem J."/>
            <person name="Cantarel B.L."/>
            <person name="Chiu R."/>
            <person name="Coutinho P.M."/>
            <person name="Feau N."/>
            <person name="Field M."/>
            <person name="Frey P."/>
            <person name="Gelhaye E."/>
            <person name="Goldberg J."/>
            <person name="Grabherr M.G."/>
            <person name="Kodira C.D."/>
            <person name="Kohler A."/>
            <person name="Kuees U."/>
            <person name="Lindquist E.A."/>
            <person name="Lucas S.M."/>
            <person name="Mago R."/>
            <person name="Mauceli E."/>
            <person name="Morin E."/>
            <person name="Murat C."/>
            <person name="Pangilinan J.L."/>
            <person name="Park R."/>
            <person name="Pearson M."/>
            <person name="Quesneville H."/>
            <person name="Rouhier N."/>
            <person name="Sakthikumar S."/>
            <person name="Salamov A.A."/>
            <person name="Schmutz J."/>
            <person name="Selles B."/>
            <person name="Shapiro H."/>
            <person name="Tanguay P."/>
            <person name="Tuskan G.A."/>
            <person name="Henrissat B."/>
            <person name="Van de Peer Y."/>
            <person name="Rouze P."/>
            <person name="Ellis J.G."/>
            <person name="Dodds P.N."/>
            <person name="Schein J.E."/>
            <person name="Zhong S."/>
            <person name="Hamelin R.C."/>
            <person name="Grigoriev I.V."/>
            <person name="Szabo L.J."/>
            <person name="Martin F."/>
        </authorList>
    </citation>
    <scope>NUCLEOTIDE SEQUENCE [LARGE SCALE GENOMIC DNA]</scope>
    <source>
        <strain evidence="7">98AG31 / pathotype 3-4-7</strain>
    </source>
</reference>
<dbReference type="GO" id="GO:0050295">
    <property type="term" value="F:steryl-beta-glucosidase activity"/>
    <property type="evidence" value="ECO:0007669"/>
    <property type="project" value="TreeGrafter"/>
</dbReference>
<keyword evidence="4" id="KW-0812">Transmembrane</keyword>
<dbReference type="RefSeq" id="XP_007407510.1">
    <property type="nucleotide sequence ID" value="XM_007407448.1"/>
</dbReference>
<dbReference type="GO" id="GO:1904462">
    <property type="term" value="P:ergosteryl 3-beta-D-glucoside catabolic process"/>
    <property type="evidence" value="ECO:0007669"/>
    <property type="project" value="TreeGrafter"/>
</dbReference>
<dbReference type="VEuPathDB" id="FungiDB:MELLADRAFT_104463"/>
<dbReference type="AlphaFoldDB" id="F4RES4"/>
<proteinExistence type="inferred from homology"/>
<keyword evidence="4" id="KW-0472">Membrane</keyword>
<evidence type="ECO:0000256" key="4">
    <source>
        <dbReference type="SAM" id="Phobius"/>
    </source>
</evidence>
<dbReference type="InterPro" id="IPR017853">
    <property type="entry name" value="GH"/>
</dbReference>
<feature type="transmembrane region" description="Helical" evidence="4">
    <location>
        <begin position="303"/>
        <end position="321"/>
    </location>
</feature>
<dbReference type="OrthoDB" id="9971853at2759"/>
<evidence type="ECO:0000313" key="7">
    <source>
        <dbReference type="Proteomes" id="UP000001072"/>
    </source>
</evidence>
<accession>F4RES4</accession>
<dbReference type="eggNOG" id="ENOG502QPU8">
    <property type="taxonomic scope" value="Eukaryota"/>
</dbReference>
<dbReference type="Gene3D" id="2.60.40.1180">
    <property type="entry name" value="Golgi alpha-mannosidase II"/>
    <property type="match status" value="1"/>
</dbReference>
<dbReference type="KEGG" id="mlr:MELLADRAFT_104463"/>
<dbReference type="HOGENOM" id="CLU_847532_0_0_1"/>
<comment type="similarity">
    <text evidence="1">Belongs to the glycosyl hydrolase 5 (cellulase A) family.</text>
</comment>
<feature type="domain" description="Glycoside hydrolase family 5 C-terminal" evidence="5">
    <location>
        <begin position="195"/>
        <end position="283"/>
    </location>
</feature>
<dbReference type="Gene3D" id="3.20.20.80">
    <property type="entry name" value="Glycosidases"/>
    <property type="match status" value="1"/>
</dbReference>
<organism evidence="7">
    <name type="scientific">Melampsora larici-populina (strain 98AG31 / pathotype 3-4-7)</name>
    <name type="common">Poplar leaf rust fungus</name>
    <dbReference type="NCBI Taxonomy" id="747676"/>
    <lineage>
        <taxon>Eukaryota</taxon>
        <taxon>Fungi</taxon>
        <taxon>Dikarya</taxon>
        <taxon>Basidiomycota</taxon>
        <taxon>Pucciniomycotina</taxon>
        <taxon>Pucciniomycetes</taxon>
        <taxon>Pucciniales</taxon>
        <taxon>Melampsoraceae</taxon>
        <taxon>Melampsora</taxon>
    </lineage>
</organism>
<dbReference type="InterPro" id="IPR041036">
    <property type="entry name" value="GH5_C"/>
</dbReference>
<dbReference type="InParanoid" id="F4RES4"/>
<dbReference type="PANTHER" id="PTHR31308">
    <property type="match status" value="1"/>
</dbReference>
<keyword evidence="7" id="KW-1185">Reference proteome</keyword>
<evidence type="ECO:0000256" key="3">
    <source>
        <dbReference type="ARBA" id="ARBA00023295"/>
    </source>
</evidence>
<keyword evidence="4" id="KW-1133">Transmembrane helix</keyword>
<evidence type="ECO:0000256" key="2">
    <source>
        <dbReference type="ARBA" id="ARBA00022801"/>
    </source>
</evidence>
<dbReference type="Proteomes" id="UP000001072">
    <property type="component" value="Unassembled WGS sequence"/>
</dbReference>
<dbReference type="Pfam" id="PF18564">
    <property type="entry name" value="Glyco_hydro_5_C"/>
    <property type="match status" value="1"/>
</dbReference>
<dbReference type="GeneID" id="18922274"/>
<keyword evidence="2 6" id="KW-0378">Hydrolase</keyword>
<dbReference type="InterPro" id="IPR013780">
    <property type="entry name" value="Glyco_hydro_b"/>
</dbReference>